<dbReference type="InterPro" id="IPR003779">
    <property type="entry name" value="CMD-like"/>
</dbReference>
<organism evidence="2 3">
    <name type="scientific">Mycobacterium simiae</name>
    <name type="common">Mycobacterium habana</name>
    <dbReference type="NCBI Taxonomy" id="1784"/>
    <lineage>
        <taxon>Bacteria</taxon>
        <taxon>Bacillati</taxon>
        <taxon>Actinomycetota</taxon>
        <taxon>Actinomycetes</taxon>
        <taxon>Mycobacteriales</taxon>
        <taxon>Mycobacteriaceae</taxon>
        <taxon>Mycobacterium</taxon>
        <taxon>Mycobacterium simiae complex</taxon>
    </lineage>
</organism>
<reference evidence="2 3" key="1">
    <citation type="submission" date="2019-09" db="EMBL/GenBank/DDBJ databases">
        <title>Report of infection by Mycobacterium simiae a patient suffering from pulmonary tuberculosis.</title>
        <authorList>
            <person name="Mohanty P.S."/>
            <person name="Bansal A.K."/>
            <person name="Singh H."/>
            <person name="Sharma S."/>
            <person name="Patil S.A."/>
            <person name="Upadhaya P."/>
            <person name="Singh P.K."/>
            <person name="Kumar D."/>
            <person name="Kumar S."/>
            <person name="Singh R.K."/>
            <person name="Chaudhary B."/>
        </authorList>
    </citation>
    <scope>NUCLEOTIDE SEQUENCE [LARGE SCALE GENOMIC DNA]</scope>
    <source>
        <strain evidence="2 3">JAL-560-SIM</strain>
    </source>
</reference>
<protein>
    <recommendedName>
        <fullName evidence="1">Carboxymuconolactone decarboxylase-like domain-containing protein</fullName>
    </recommendedName>
</protein>
<dbReference type="AlphaFoldDB" id="A0A5B1BQS0"/>
<evidence type="ECO:0000313" key="3">
    <source>
        <dbReference type="Proteomes" id="UP000324701"/>
    </source>
</evidence>
<dbReference type="Gene3D" id="1.20.1290.10">
    <property type="entry name" value="AhpD-like"/>
    <property type="match status" value="2"/>
</dbReference>
<dbReference type="EMBL" id="VTZN01000033">
    <property type="protein sequence ID" value="KAA1250766.1"/>
    <property type="molecule type" value="Genomic_DNA"/>
</dbReference>
<evidence type="ECO:0000259" key="1">
    <source>
        <dbReference type="Pfam" id="PF02627"/>
    </source>
</evidence>
<sequence>MRFINHIEPVAARRASGVVADVYAEVRHDFGRVVEPLVMFSPDEQLLAAAWATVRETLLAGQVPRGNKEAVAAAVAASLRCPWCVDAHTTMLYATGARDTAAAILANKELSPDDPNAPIVAWAAGTGGPSRLETPFGSDQAAEYIGTALAFHFIARVVLVLLDETFLPGGQRAQSLLRRAGGMAFARKVRADRPSGVSTQRLASRSLPPELQWAASCPPMAVAVAALDHHLDASSPLPEPSRRVIRRAVDSWLGEPTPLSSSWTTEHTADLPAELRAPTRLALLTGLAPHQVTDADVAAAKPLLATDADLVNALAWAAWMAARSICARRAAESATSQ</sequence>
<dbReference type="NCBIfam" id="TIGR00778">
    <property type="entry name" value="ahpD_dom"/>
    <property type="match status" value="1"/>
</dbReference>
<dbReference type="InterPro" id="IPR004675">
    <property type="entry name" value="AhpD_core"/>
</dbReference>
<name>A0A5B1BQS0_MYCSI</name>
<accession>A0A5B1BQS0</accession>
<gene>
    <name evidence="2" type="ORF">F0Q45_08030</name>
</gene>
<dbReference type="SUPFAM" id="SSF69118">
    <property type="entry name" value="AhpD-like"/>
    <property type="match status" value="1"/>
</dbReference>
<evidence type="ECO:0000313" key="2">
    <source>
        <dbReference type="EMBL" id="KAA1250766.1"/>
    </source>
</evidence>
<dbReference type="OrthoDB" id="3342615at2"/>
<dbReference type="InterPro" id="IPR029032">
    <property type="entry name" value="AhpD-like"/>
</dbReference>
<comment type="caution">
    <text evidence="2">The sequence shown here is derived from an EMBL/GenBank/DDBJ whole genome shotgun (WGS) entry which is preliminary data.</text>
</comment>
<dbReference type="Pfam" id="PF02627">
    <property type="entry name" value="CMD"/>
    <property type="match status" value="1"/>
</dbReference>
<dbReference type="GO" id="GO:0051920">
    <property type="term" value="F:peroxiredoxin activity"/>
    <property type="evidence" value="ECO:0007669"/>
    <property type="project" value="InterPro"/>
</dbReference>
<feature type="domain" description="Carboxymuconolactone decarboxylase-like" evidence="1">
    <location>
        <begin position="47"/>
        <end position="106"/>
    </location>
</feature>
<dbReference type="RefSeq" id="WP_149653435.1">
    <property type="nucleotide sequence ID" value="NZ_VTZN01000033.1"/>
</dbReference>
<dbReference type="Proteomes" id="UP000324701">
    <property type="component" value="Unassembled WGS sequence"/>
</dbReference>
<proteinExistence type="predicted"/>
<keyword evidence="3" id="KW-1185">Reference proteome</keyword>